<accession>A0A840WL71</accession>
<evidence type="ECO:0000256" key="1">
    <source>
        <dbReference type="ARBA" id="ARBA00004651"/>
    </source>
</evidence>
<evidence type="ECO:0000313" key="10">
    <source>
        <dbReference type="EMBL" id="MBB5515848.1"/>
    </source>
</evidence>
<feature type="transmembrane region" description="Helical" evidence="8">
    <location>
        <begin position="281"/>
        <end position="308"/>
    </location>
</feature>
<evidence type="ECO:0000256" key="2">
    <source>
        <dbReference type="ARBA" id="ARBA00022475"/>
    </source>
</evidence>
<dbReference type="GO" id="GO:0010041">
    <property type="term" value="P:response to iron(III) ion"/>
    <property type="evidence" value="ECO:0007669"/>
    <property type="project" value="TreeGrafter"/>
</dbReference>
<evidence type="ECO:0000259" key="9">
    <source>
        <dbReference type="Pfam" id="PF02366"/>
    </source>
</evidence>
<comment type="caution">
    <text evidence="10">The sequence shown here is derived from an EMBL/GenBank/DDBJ whole genome shotgun (WGS) entry which is preliminary data.</text>
</comment>
<gene>
    <name evidence="10" type="ORF">FHS89_001868</name>
</gene>
<feature type="transmembrane region" description="Helical" evidence="8">
    <location>
        <begin position="339"/>
        <end position="357"/>
    </location>
</feature>
<feature type="transmembrane region" description="Helical" evidence="8">
    <location>
        <begin position="399"/>
        <end position="420"/>
    </location>
</feature>
<keyword evidence="11" id="KW-1185">Reference proteome</keyword>
<feature type="transmembrane region" description="Helical" evidence="8">
    <location>
        <begin position="188"/>
        <end position="215"/>
    </location>
</feature>
<sequence length="566" mass="60305">MLMWLHRFDETVAGLIARLSARPLYAYALVALIATIVLLPGLAQLPVTDRDEGRYVLASKQMMESGDYIDIRNQDEPRWKKPVGIYWLQVVAAKITGFAEAAPIWVYRLPSFLGIVAASLLTIWAVRPLTGPPGALIAGIVVASAVVSLGEGSIAKTDAALLATCVAMQGALLRAWRSEERQFDRTRALFWIALALGVLIKGPIILLLALGTLGWLCWVERDFDPVRQVMPWPGIALFAVIAAPWFIAIGIVSDGAFYLASVGDDLLGKVGDSSNNHGGPYGYYLMTVWITFWPWAVLALLALPFAWANRDSDAVHFLFGWVVPFWLVFAVTTTKLPHYILPILPAFGALIGLWITSEAPKRRPVLQGVAALLFLIGGGAVAALVAGGGFLLDGRLDPLGLVLGGVGAALILAAAMALILRAIYGFGALALAAALILLPSITAVTLASPKLDLSGQIAGGYARYAACTTQPLHTIGYREPSLVFLAGTETTFMAFTDAHLIASAPEGTLFALDTARAGSLMDLETAAGVPMVVLGTYDGINYNRGGETRVLLLARADDATLAACRD</sequence>
<keyword evidence="4 10" id="KW-0808">Transferase</keyword>
<feature type="transmembrane region" description="Helical" evidence="8">
    <location>
        <begin position="369"/>
        <end position="392"/>
    </location>
</feature>
<feature type="domain" description="ArnT-like N-terminal" evidence="9">
    <location>
        <begin position="100"/>
        <end position="250"/>
    </location>
</feature>
<reference evidence="10 11" key="1">
    <citation type="submission" date="2020-08" db="EMBL/GenBank/DDBJ databases">
        <title>Genomic Encyclopedia of Type Strains, Phase IV (KMG-IV): sequencing the most valuable type-strain genomes for metagenomic binning, comparative biology and taxonomic classification.</title>
        <authorList>
            <person name="Goeker M."/>
        </authorList>
    </citation>
    <scope>NUCLEOTIDE SEQUENCE [LARGE SCALE GENOMIC DNA]</scope>
    <source>
        <strain evidence="10 11">DSM 103377</strain>
    </source>
</reference>
<feature type="transmembrane region" description="Helical" evidence="8">
    <location>
        <begin position="24"/>
        <end position="43"/>
    </location>
</feature>
<feature type="transmembrane region" description="Helical" evidence="8">
    <location>
        <begin position="105"/>
        <end position="126"/>
    </location>
</feature>
<dbReference type="Pfam" id="PF02366">
    <property type="entry name" value="PMT"/>
    <property type="match status" value="1"/>
</dbReference>
<keyword evidence="7 8" id="KW-0472">Membrane</keyword>
<dbReference type="GO" id="GO:0005886">
    <property type="term" value="C:plasma membrane"/>
    <property type="evidence" value="ECO:0007669"/>
    <property type="project" value="UniProtKB-SubCell"/>
</dbReference>
<proteinExistence type="predicted"/>
<evidence type="ECO:0000256" key="8">
    <source>
        <dbReference type="SAM" id="Phobius"/>
    </source>
</evidence>
<keyword evidence="3" id="KW-0328">Glycosyltransferase</keyword>
<evidence type="ECO:0000256" key="6">
    <source>
        <dbReference type="ARBA" id="ARBA00022989"/>
    </source>
</evidence>
<evidence type="ECO:0000256" key="3">
    <source>
        <dbReference type="ARBA" id="ARBA00022676"/>
    </source>
</evidence>
<feature type="transmembrane region" description="Helical" evidence="8">
    <location>
        <begin position="426"/>
        <end position="447"/>
    </location>
</feature>
<dbReference type="PANTHER" id="PTHR33908:SF3">
    <property type="entry name" value="UNDECAPRENYL PHOSPHATE-ALPHA-4-AMINO-4-DEOXY-L-ARABINOSE ARABINOSYL TRANSFERASE"/>
    <property type="match status" value="1"/>
</dbReference>
<comment type="subcellular location">
    <subcellularLocation>
        <location evidence="1">Cell membrane</location>
        <topology evidence="1">Multi-pass membrane protein</topology>
    </subcellularLocation>
</comment>
<protein>
    <submittedName>
        <fullName evidence="10">4-amino-4-deoxy-L-arabinose transferase-like glycosyltransferase</fullName>
    </submittedName>
</protein>
<organism evidence="10 11">
    <name type="scientific">Rubricella aquisinus</name>
    <dbReference type="NCBI Taxonomy" id="2028108"/>
    <lineage>
        <taxon>Bacteria</taxon>
        <taxon>Pseudomonadati</taxon>
        <taxon>Pseudomonadota</taxon>
        <taxon>Alphaproteobacteria</taxon>
        <taxon>Rhodobacterales</taxon>
        <taxon>Paracoccaceae</taxon>
        <taxon>Rubricella</taxon>
    </lineage>
</organism>
<keyword evidence="2" id="KW-1003">Cell membrane</keyword>
<evidence type="ECO:0000313" key="11">
    <source>
        <dbReference type="Proteomes" id="UP000553766"/>
    </source>
</evidence>
<feature type="transmembrane region" description="Helical" evidence="8">
    <location>
        <begin position="314"/>
        <end position="332"/>
    </location>
</feature>
<dbReference type="AlphaFoldDB" id="A0A840WL71"/>
<dbReference type="InterPro" id="IPR050297">
    <property type="entry name" value="LipidA_mod_glycosyltrf_83"/>
</dbReference>
<dbReference type="Proteomes" id="UP000553766">
    <property type="component" value="Unassembled WGS sequence"/>
</dbReference>
<dbReference type="EMBL" id="JACIJS010000005">
    <property type="protein sequence ID" value="MBB5515848.1"/>
    <property type="molecule type" value="Genomic_DNA"/>
</dbReference>
<dbReference type="PANTHER" id="PTHR33908">
    <property type="entry name" value="MANNOSYLTRANSFERASE YKCB-RELATED"/>
    <property type="match status" value="1"/>
</dbReference>
<dbReference type="GO" id="GO:0009103">
    <property type="term" value="P:lipopolysaccharide biosynthetic process"/>
    <property type="evidence" value="ECO:0007669"/>
    <property type="project" value="TreeGrafter"/>
</dbReference>
<keyword evidence="5 8" id="KW-0812">Transmembrane</keyword>
<feature type="transmembrane region" description="Helical" evidence="8">
    <location>
        <begin position="133"/>
        <end position="153"/>
    </location>
</feature>
<dbReference type="InterPro" id="IPR003342">
    <property type="entry name" value="ArnT-like_N"/>
</dbReference>
<feature type="transmembrane region" description="Helical" evidence="8">
    <location>
        <begin position="235"/>
        <end position="260"/>
    </location>
</feature>
<evidence type="ECO:0000256" key="7">
    <source>
        <dbReference type="ARBA" id="ARBA00023136"/>
    </source>
</evidence>
<keyword evidence="6 8" id="KW-1133">Transmembrane helix</keyword>
<dbReference type="RefSeq" id="WP_184010917.1">
    <property type="nucleotide sequence ID" value="NZ_JACIJS010000005.1"/>
</dbReference>
<name>A0A840WL71_9RHOB</name>
<evidence type="ECO:0000256" key="5">
    <source>
        <dbReference type="ARBA" id="ARBA00022692"/>
    </source>
</evidence>
<evidence type="ECO:0000256" key="4">
    <source>
        <dbReference type="ARBA" id="ARBA00022679"/>
    </source>
</evidence>
<dbReference type="GO" id="GO:0016763">
    <property type="term" value="F:pentosyltransferase activity"/>
    <property type="evidence" value="ECO:0007669"/>
    <property type="project" value="TreeGrafter"/>
</dbReference>